<evidence type="ECO:0000256" key="2">
    <source>
        <dbReference type="ARBA" id="ARBA00007935"/>
    </source>
</evidence>
<evidence type="ECO:0000256" key="3">
    <source>
        <dbReference type="ARBA" id="ARBA00022448"/>
    </source>
</evidence>
<feature type="transmembrane region" description="Helical" evidence="9">
    <location>
        <begin position="71"/>
        <end position="92"/>
    </location>
</feature>
<feature type="transmembrane region" description="Helical" evidence="9">
    <location>
        <begin position="152"/>
        <end position="173"/>
    </location>
</feature>
<dbReference type="RefSeq" id="WP_386451462.1">
    <property type="nucleotide sequence ID" value="NZ_JBHSFH010000013.1"/>
</dbReference>
<evidence type="ECO:0000256" key="1">
    <source>
        <dbReference type="ARBA" id="ARBA00004651"/>
    </source>
</evidence>
<keyword evidence="3" id="KW-0813">Transport</keyword>
<comment type="subcellular location">
    <subcellularLocation>
        <location evidence="1">Cell membrane</location>
        <topology evidence="1">Multi-pass membrane protein</topology>
    </subcellularLocation>
</comment>
<dbReference type="PANTHER" id="PTHR30472">
    <property type="entry name" value="FERRIC ENTEROBACTIN TRANSPORT SYSTEM PERMEASE PROTEIN"/>
    <property type="match status" value="1"/>
</dbReference>
<keyword evidence="7 9" id="KW-0472">Membrane</keyword>
<feature type="transmembrane region" description="Helical" evidence="9">
    <location>
        <begin position="335"/>
        <end position="360"/>
    </location>
</feature>
<dbReference type="SUPFAM" id="SSF81345">
    <property type="entry name" value="ABC transporter involved in vitamin B12 uptake, BtuC"/>
    <property type="match status" value="1"/>
</dbReference>
<name>A0ABV9ADF6_9ACTN</name>
<dbReference type="PANTHER" id="PTHR30472:SF1">
    <property type="entry name" value="FE(3+) DICITRATE TRANSPORT SYSTEM PERMEASE PROTEIN FECC-RELATED"/>
    <property type="match status" value="1"/>
</dbReference>
<keyword evidence="6 9" id="KW-1133">Transmembrane helix</keyword>
<feature type="compositionally biased region" description="Basic and acidic residues" evidence="8">
    <location>
        <begin position="45"/>
        <end position="55"/>
    </location>
</feature>
<feature type="transmembrane region" description="Helical" evidence="9">
    <location>
        <begin position="366"/>
        <end position="384"/>
    </location>
</feature>
<comment type="similarity">
    <text evidence="2">Belongs to the binding-protein-dependent transport system permease family. FecCD subfamily.</text>
</comment>
<protein>
    <submittedName>
        <fullName evidence="10">FecCD family ABC transporter permease</fullName>
    </submittedName>
</protein>
<evidence type="ECO:0000313" key="11">
    <source>
        <dbReference type="Proteomes" id="UP001595997"/>
    </source>
</evidence>
<reference evidence="11" key="1">
    <citation type="journal article" date="2019" name="Int. J. Syst. Evol. Microbiol.">
        <title>The Global Catalogue of Microorganisms (GCM) 10K type strain sequencing project: providing services to taxonomists for standard genome sequencing and annotation.</title>
        <authorList>
            <consortium name="The Broad Institute Genomics Platform"/>
            <consortium name="The Broad Institute Genome Sequencing Center for Infectious Disease"/>
            <person name="Wu L."/>
            <person name="Ma J."/>
        </authorList>
    </citation>
    <scope>NUCLEOTIDE SEQUENCE [LARGE SCALE GENOMIC DNA]</scope>
    <source>
        <strain evidence="11">CGMCC 4.7357</strain>
    </source>
</reference>
<sequence>MTLIKSRQTHRGSAAQRPVPPGTPPEQGRFGSHEQPGGPAGSNRPARERSSDKKGPGASYSDRGRSALRTAGLLGAAALLALVCVLSLAVGAKQLTAGEVLGGLTDPGSSAYTVVHEMRLPRTVLGLLAGTALGLAGGLMQALTRNPLADPGVLGINAGAAAAVVTAISLFGVTGYTGYIGFAFLGAAAVSVGVYAVGGGRGATPARLALVGTALNAALVSYVNAVQLLDTASLDRMRFWTVGSLARAQDDINLKALPFVLTGVALALLLARPLNALALGEDAARALGSRPELTRGAVIVAVTLLCGAATAACGPIVFVGLMVPHMVRSLTGPDLRWMLPYCALLAPVLMLGADVLGRVLGRPAELQVGIVTVVLGGPFFLYFVRRRRVAQA</sequence>
<evidence type="ECO:0000256" key="4">
    <source>
        <dbReference type="ARBA" id="ARBA00022475"/>
    </source>
</evidence>
<evidence type="ECO:0000313" key="10">
    <source>
        <dbReference type="EMBL" id="MFC4497064.1"/>
    </source>
</evidence>
<feature type="transmembrane region" description="Helical" evidence="9">
    <location>
        <begin position="298"/>
        <end position="323"/>
    </location>
</feature>
<evidence type="ECO:0000256" key="7">
    <source>
        <dbReference type="ARBA" id="ARBA00023136"/>
    </source>
</evidence>
<dbReference type="Proteomes" id="UP001595997">
    <property type="component" value="Unassembled WGS sequence"/>
</dbReference>
<feature type="transmembrane region" description="Helical" evidence="9">
    <location>
        <begin position="120"/>
        <end position="140"/>
    </location>
</feature>
<dbReference type="Gene3D" id="1.10.3470.10">
    <property type="entry name" value="ABC transporter involved in vitamin B12 uptake, BtuC"/>
    <property type="match status" value="1"/>
</dbReference>
<dbReference type="InterPro" id="IPR000522">
    <property type="entry name" value="ABC_transptr_permease_BtuC"/>
</dbReference>
<comment type="caution">
    <text evidence="10">The sequence shown here is derived from an EMBL/GenBank/DDBJ whole genome shotgun (WGS) entry which is preliminary data.</text>
</comment>
<keyword evidence="5 9" id="KW-0812">Transmembrane</keyword>
<evidence type="ECO:0000256" key="6">
    <source>
        <dbReference type="ARBA" id="ARBA00022989"/>
    </source>
</evidence>
<keyword evidence="4" id="KW-1003">Cell membrane</keyword>
<evidence type="ECO:0000256" key="5">
    <source>
        <dbReference type="ARBA" id="ARBA00022692"/>
    </source>
</evidence>
<evidence type="ECO:0000256" key="9">
    <source>
        <dbReference type="SAM" id="Phobius"/>
    </source>
</evidence>
<proteinExistence type="inferred from homology"/>
<feature type="transmembrane region" description="Helical" evidence="9">
    <location>
        <begin position="179"/>
        <end position="198"/>
    </location>
</feature>
<dbReference type="EMBL" id="JBHSFH010000013">
    <property type="protein sequence ID" value="MFC4497064.1"/>
    <property type="molecule type" value="Genomic_DNA"/>
</dbReference>
<feature type="transmembrane region" description="Helical" evidence="9">
    <location>
        <begin position="256"/>
        <end position="278"/>
    </location>
</feature>
<gene>
    <name evidence="10" type="ORF">ACFPA8_23315</name>
</gene>
<feature type="region of interest" description="Disordered" evidence="8">
    <location>
        <begin position="1"/>
        <end position="64"/>
    </location>
</feature>
<organism evidence="10 11">
    <name type="scientific">Streptomyces ovatisporus</name>
    <dbReference type="NCBI Taxonomy" id="1128682"/>
    <lineage>
        <taxon>Bacteria</taxon>
        <taxon>Bacillati</taxon>
        <taxon>Actinomycetota</taxon>
        <taxon>Actinomycetes</taxon>
        <taxon>Kitasatosporales</taxon>
        <taxon>Streptomycetaceae</taxon>
        <taxon>Streptomyces</taxon>
    </lineage>
</organism>
<evidence type="ECO:0000256" key="8">
    <source>
        <dbReference type="SAM" id="MobiDB-lite"/>
    </source>
</evidence>
<keyword evidence="11" id="KW-1185">Reference proteome</keyword>
<dbReference type="InterPro" id="IPR037294">
    <property type="entry name" value="ABC_BtuC-like"/>
</dbReference>
<dbReference type="Pfam" id="PF01032">
    <property type="entry name" value="FecCD"/>
    <property type="match status" value="1"/>
</dbReference>
<dbReference type="CDD" id="cd06550">
    <property type="entry name" value="TM_ABC_iron-siderophores_like"/>
    <property type="match status" value="1"/>
</dbReference>
<accession>A0ABV9ADF6</accession>